<sequence length="195" mass="20263">MALNQSRFKLNSFGILSAVALLPVALGSVAPVAAQTLDTDTNNNWTQQPGMTQDNQQQLGAIDDPDEMMLLGLGSQGSEVEQLQGFLQQQGYYQDDIDGIFGPNTQAAVTEFQAENDLAVDGLVGPETWNAISDSLAASPQPGTQQPGTQPGTGLQQPGTQPGTGLQQPGTQQPGTQPGTGVQPGTQQPGGTTNF</sequence>
<proteinExistence type="predicted"/>
<gene>
    <name evidence="4" type="ORF">QQ055_08675</name>
</gene>
<feature type="domain" description="Peptidoglycan binding-like" evidence="3">
    <location>
        <begin position="76"/>
        <end position="132"/>
    </location>
</feature>
<feature type="chain" id="PRO_5046627121" evidence="2">
    <location>
        <begin position="34"/>
        <end position="195"/>
    </location>
</feature>
<feature type="compositionally biased region" description="Low complexity" evidence="1">
    <location>
        <begin position="140"/>
        <end position="195"/>
    </location>
</feature>
<dbReference type="Pfam" id="PF01471">
    <property type="entry name" value="PG_binding_1"/>
    <property type="match status" value="1"/>
</dbReference>
<accession>A0ABT7M2C7</accession>
<keyword evidence="2" id="KW-0732">Signal</keyword>
<keyword evidence="5" id="KW-1185">Reference proteome</keyword>
<evidence type="ECO:0000313" key="4">
    <source>
        <dbReference type="EMBL" id="MDL5057530.1"/>
    </source>
</evidence>
<protein>
    <submittedName>
        <fullName evidence="4">Peptidoglycan-binding domain-containing protein</fullName>
    </submittedName>
</protein>
<feature type="region of interest" description="Disordered" evidence="1">
    <location>
        <begin position="134"/>
        <end position="195"/>
    </location>
</feature>
<dbReference type="EMBL" id="JASVEJ010000033">
    <property type="protein sequence ID" value="MDL5057530.1"/>
    <property type="molecule type" value="Genomic_DNA"/>
</dbReference>
<name>A0ABT7M2C7_9CYAN</name>
<dbReference type="InterPro" id="IPR036366">
    <property type="entry name" value="PGBDSf"/>
</dbReference>
<dbReference type="Gene3D" id="1.10.101.10">
    <property type="entry name" value="PGBD-like superfamily/PGBD"/>
    <property type="match status" value="1"/>
</dbReference>
<dbReference type="SUPFAM" id="SSF47090">
    <property type="entry name" value="PGBD-like"/>
    <property type="match status" value="1"/>
</dbReference>
<evidence type="ECO:0000256" key="2">
    <source>
        <dbReference type="SAM" id="SignalP"/>
    </source>
</evidence>
<dbReference type="InterPro" id="IPR036365">
    <property type="entry name" value="PGBD-like_sf"/>
</dbReference>
<evidence type="ECO:0000259" key="3">
    <source>
        <dbReference type="Pfam" id="PF01471"/>
    </source>
</evidence>
<reference evidence="4 5" key="1">
    <citation type="submission" date="2023-06" db="EMBL/GenBank/DDBJ databases">
        <title>Whole genome sequence of Oscillatoria calcuttensis NRMC-F 0142.</title>
        <authorList>
            <person name="Shakena Fathima T."/>
            <person name="Muralitharan G."/>
            <person name="Thajuddin N."/>
        </authorList>
    </citation>
    <scope>NUCLEOTIDE SEQUENCE [LARGE SCALE GENOMIC DNA]</scope>
    <source>
        <strain evidence="4 5">NRMC-F 0142</strain>
    </source>
</reference>
<dbReference type="RefSeq" id="WP_286004564.1">
    <property type="nucleotide sequence ID" value="NZ_JASVEJ010000033.1"/>
</dbReference>
<evidence type="ECO:0000313" key="5">
    <source>
        <dbReference type="Proteomes" id="UP001230986"/>
    </source>
</evidence>
<comment type="caution">
    <text evidence="4">The sequence shown here is derived from an EMBL/GenBank/DDBJ whole genome shotgun (WGS) entry which is preliminary data.</text>
</comment>
<dbReference type="Proteomes" id="UP001230986">
    <property type="component" value="Unassembled WGS sequence"/>
</dbReference>
<evidence type="ECO:0000256" key="1">
    <source>
        <dbReference type="SAM" id="MobiDB-lite"/>
    </source>
</evidence>
<organism evidence="4 5">
    <name type="scientific">Geitlerinema calcuttense NRMC-F 0142</name>
    <dbReference type="NCBI Taxonomy" id="2922238"/>
    <lineage>
        <taxon>Bacteria</taxon>
        <taxon>Bacillati</taxon>
        <taxon>Cyanobacteriota</taxon>
        <taxon>Cyanophyceae</taxon>
        <taxon>Geitlerinematales</taxon>
        <taxon>Geitlerinemataceae</taxon>
        <taxon>Geitlerinema</taxon>
    </lineage>
</organism>
<feature type="signal peptide" evidence="2">
    <location>
        <begin position="1"/>
        <end position="33"/>
    </location>
</feature>
<dbReference type="InterPro" id="IPR002477">
    <property type="entry name" value="Peptidoglycan-bd-like"/>
</dbReference>